<dbReference type="SUPFAM" id="SSF50249">
    <property type="entry name" value="Nucleic acid-binding proteins"/>
    <property type="match status" value="1"/>
</dbReference>
<evidence type="ECO:0000256" key="1">
    <source>
        <dbReference type="ARBA" id="ARBA00004123"/>
    </source>
</evidence>
<dbReference type="Proteomes" id="UP000664169">
    <property type="component" value="Unassembled WGS sequence"/>
</dbReference>
<keyword evidence="3 6" id="KW-0240">DNA-directed RNA polymerase</keyword>
<dbReference type="GO" id="GO:0003697">
    <property type="term" value="F:single-stranded DNA binding"/>
    <property type="evidence" value="ECO:0007669"/>
    <property type="project" value="TreeGrafter"/>
</dbReference>
<dbReference type="Gene3D" id="2.40.50.140">
    <property type="entry name" value="Nucleic acid-binding proteins"/>
    <property type="match status" value="1"/>
</dbReference>
<evidence type="ECO:0000256" key="2">
    <source>
        <dbReference type="ARBA" id="ARBA00009307"/>
    </source>
</evidence>
<dbReference type="GO" id="GO:0045948">
    <property type="term" value="P:positive regulation of translational initiation"/>
    <property type="evidence" value="ECO:0007669"/>
    <property type="project" value="TreeGrafter"/>
</dbReference>
<evidence type="ECO:0000256" key="4">
    <source>
        <dbReference type="ARBA" id="ARBA00023163"/>
    </source>
</evidence>
<dbReference type="FunFam" id="3.30.1490.120:FF:000001">
    <property type="entry name" value="DNA-directed RNA polymerase II subunit RPB7"/>
    <property type="match status" value="1"/>
</dbReference>
<dbReference type="Pfam" id="PF03876">
    <property type="entry name" value="SHS2_Rpb7-N"/>
    <property type="match status" value="1"/>
</dbReference>
<dbReference type="Gene3D" id="3.30.1490.120">
    <property type="entry name" value="RNA polymerase Rpb7-like, N-terminal domain"/>
    <property type="match status" value="1"/>
</dbReference>
<dbReference type="InterPro" id="IPR036898">
    <property type="entry name" value="RNA_pol_Rpb7-like_N_sf"/>
</dbReference>
<dbReference type="SUPFAM" id="SSF88798">
    <property type="entry name" value="N-terminal, heterodimerisation domain of RBP7 (RpoE)"/>
    <property type="match status" value="1"/>
</dbReference>
<gene>
    <name evidence="9" type="ORF">GOMPHAMPRED_002202</name>
</gene>
<dbReference type="CDD" id="cd04462">
    <property type="entry name" value="S1_RNAPII_Rpb7"/>
    <property type="match status" value="1"/>
</dbReference>
<reference evidence="9" key="1">
    <citation type="submission" date="2021-03" db="EMBL/GenBank/DDBJ databases">
        <authorList>
            <person name="Tagirdzhanova G."/>
        </authorList>
    </citation>
    <scope>NUCLEOTIDE SEQUENCE</scope>
</reference>
<dbReference type="PANTHER" id="PTHR12709:SF4">
    <property type="entry name" value="DNA-DIRECTED RNA POLYMERASE II SUBUNIT RPB7"/>
    <property type="match status" value="1"/>
</dbReference>
<dbReference type="AlphaFoldDB" id="A0A8H3FCE2"/>
<dbReference type="PANTHER" id="PTHR12709">
    <property type="entry name" value="DNA-DIRECTED RNA POLYMERASE II, III"/>
    <property type="match status" value="1"/>
</dbReference>
<evidence type="ECO:0000256" key="5">
    <source>
        <dbReference type="ARBA" id="ARBA00023242"/>
    </source>
</evidence>
<dbReference type="OrthoDB" id="1162399at2759"/>
<keyword evidence="4 6" id="KW-0804">Transcription</keyword>
<dbReference type="EMBL" id="CAJPDQ010000016">
    <property type="protein sequence ID" value="CAF9921015.1"/>
    <property type="molecule type" value="Genomic_DNA"/>
</dbReference>
<dbReference type="InterPro" id="IPR003029">
    <property type="entry name" value="S1_domain"/>
</dbReference>
<dbReference type="CDD" id="cd04329">
    <property type="entry name" value="RNAP_II_Rpb7_N"/>
    <property type="match status" value="1"/>
</dbReference>
<accession>A0A8H3FCE2</accession>
<comment type="subcellular location">
    <subcellularLocation>
        <location evidence="1 6">Nucleus</location>
    </subcellularLocation>
</comment>
<evidence type="ECO:0000313" key="10">
    <source>
        <dbReference type="Proteomes" id="UP000664169"/>
    </source>
</evidence>
<evidence type="ECO:0000256" key="3">
    <source>
        <dbReference type="ARBA" id="ARBA00022478"/>
    </source>
</evidence>
<evidence type="ECO:0000313" key="9">
    <source>
        <dbReference type="EMBL" id="CAF9921015.1"/>
    </source>
</evidence>
<proteinExistence type="inferred from homology"/>
<dbReference type="GO" id="GO:0000932">
    <property type="term" value="C:P-body"/>
    <property type="evidence" value="ECO:0007669"/>
    <property type="project" value="TreeGrafter"/>
</dbReference>
<dbReference type="GO" id="GO:0060213">
    <property type="term" value="P:positive regulation of nuclear-transcribed mRNA poly(A) tail shortening"/>
    <property type="evidence" value="ECO:0007669"/>
    <property type="project" value="TreeGrafter"/>
</dbReference>
<name>A0A8H3FCE2_9LECA</name>
<protein>
    <recommendedName>
        <fullName evidence="6">DNA-directed RNA polymerase subunit</fullName>
    </recommendedName>
</protein>
<feature type="domain" description="S1 motif" evidence="7">
    <location>
        <begin position="78"/>
        <end position="155"/>
    </location>
</feature>
<comment type="similarity">
    <text evidence="2">Belongs to the eukaryotic RPB7/RPC8 RNA polymerase subunit family.</text>
</comment>
<keyword evidence="5 6" id="KW-0539">Nucleus</keyword>
<comment type="function">
    <text evidence="6">DNA-dependent RNA polymerase which catalyzes the transcription of DNA into RNA using the four ribonucleoside triphosphates as substrates.</text>
</comment>
<dbReference type="InterPro" id="IPR012340">
    <property type="entry name" value="NA-bd_OB-fold"/>
</dbReference>
<dbReference type="FunFam" id="2.40.50.140:FF:000043">
    <property type="entry name" value="DNA-directed RNA polymerase II subunit RPB7"/>
    <property type="match status" value="1"/>
</dbReference>
<dbReference type="Pfam" id="PF00575">
    <property type="entry name" value="S1"/>
    <property type="match status" value="1"/>
</dbReference>
<feature type="domain" description="RNA polymerase Rpb7-like N-terminal" evidence="8">
    <location>
        <begin position="8"/>
        <end position="62"/>
    </location>
</feature>
<evidence type="ECO:0000256" key="6">
    <source>
        <dbReference type="RuleBase" id="RU369086"/>
    </source>
</evidence>
<keyword evidence="10" id="KW-1185">Reference proteome</keyword>
<dbReference type="GO" id="GO:0031369">
    <property type="term" value="F:translation initiation factor binding"/>
    <property type="evidence" value="ECO:0007669"/>
    <property type="project" value="TreeGrafter"/>
</dbReference>
<dbReference type="InterPro" id="IPR045113">
    <property type="entry name" value="Rpb7-like"/>
</dbReference>
<dbReference type="GO" id="GO:0006367">
    <property type="term" value="P:transcription initiation at RNA polymerase II promoter"/>
    <property type="evidence" value="ECO:0007669"/>
    <property type="project" value="TreeGrafter"/>
</dbReference>
<sequence length="170" mass="19152">MFFLHERERTITLHPSFFGQHIKDYLSTRLLEDVEGTCEGFYYNICVLDIVDISEGRVLPSTALAEFIVRYRCVVWRPFKGETADGVVTSVNHLGIFARVGPLSVFTSNHMMPSDIKWDANATPPQYTDHDTQIIEKGTNIRLKIVGMRVDGGSIFAIGSIKEDYLGPLP</sequence>
<organism evidence="9 10">
    <name type="scientific">Gomphillus americanus</name>
    <dbReference type="NCBI Taxonomy" id="1940652"/>
    <lineage>
        <taxon>Eukaryota</taxon>
        <taxon>Fungi</taxon>
        <taxon>Dikarya</taxon>
        <taxon>Ascomycota</taxon>
        <taxon>Pezizomycotina</taxon>
        <taxon>Lecanoromycetes</taxon>
        <taxon>OSLEUM clade</taxon>
        <taxon>Ostropomycetidae</taxon>
        <taxon>Ostropales</taxon>
        <taxon>Graphidaceae</taxon>
        <taxon>Gomphilloideae</taxon>
        <taxon>Gomphillus</taxon>
    </lineage>
</organism>
<dbReference type="GO" id="GO:0005665">
    <property type="term" value="C:RNA polymerase II, core complex"/>
    <property type="evidence" value="ECO:0007669"/>
    <property type="project" value="TreeGrafter"/>
</dbReference>
<dbReference type="InterPro" id="IPR005576">
    <property type="entry name" value="Rpb7-like_N"/>
</dbReference>
<evidence type="ECO:0000259" key="8">
    <source>
        <dbReference type="Pfam" id="PF03876"/>
    </source>
</evidence>
<comment type="caution">
    <text evidence="9">The sequence shown here is derived from an EMBL/GenBank/DDBJ whole genome shotgun (WGS) entry which is preliminary data.</text>
</comment>
<evidence type="ECO:0000259" key="7">
    <source>
        <dbReference type="Pfam" id="PF00575"/>
    </source>
</evidence>
<dbReference type="GO" id="GO:0003727">
    <property type="term" value="F:single-stranded RNA binding"/>
    <property type="evidence" value="ECO:0007669"/>
    <property type="project" value="TreeGrafter"/>
</dbReference>